<keyword evidence="12" id="KW-0251">Elongation factor</keyword>
<dbReference type="InterPro" id="IPR023459">
    <property type="entry name" value="Tscrpt_elong_fac_GreA/B_fam"/>
</dbReference>
<dbReference type="EMBL" id="MHTM01000001">
    <property type="protein sequence ID" value="OHA62930.1"/>
    <property type="molecule type" value="Genomic_DNA"/>
</dbReference>
<dbReference type="GO" id="GO:0003746">
    <property type="term" value="F:translation elongation factor activity"/>
    <property type="evidence" value="ECO:0007669"/>
    <property type="project" value="UniProtKB-KW"/>
</dbReference>
<evidence type="ECO:0000256" key="5">
    <source>
        <dbReference type="ARBA" id="ARBA00023163"/>
    </source>
</evidence>
<dbReference type="PANTHER" id="PTHR30437:SF4">
    <property type="entry name" value="TRANSCRIPTION ELONGATION FACTOR GREA"/>
    <property type="match status" value="1"/>
</dbReference>
<keyword evidence="3 8" id="KW-0805">Transcription regulation</keyword>
<dbReference type="HAMAP" id="MF_00105">
    <property type="entry name" value="GreA_GreB"/>
    <property type="match status" value="1"/>
</dbReference>
<dbReference type="InterPro" id="IPR036805">
    <property type="entry name" value="Tscrpt_elong_fac_GreA/B_N_sf"/>
</dbReference>
<organism evidence="12 13">
    <name type="scientific">Candidatus Vogelbacteria bacterium RIFOXYD2_FULL_44_9</name>
    <dbReference type="NCBI Taxonomy" id="1802441"/>
    <lineage>
        <taxon>Bacteria</taxon>
        <taxon>Candidatus Vogeliibacteriota</taxon>
    </lineage>
</organism>
<proteinExistence type="inferred from homology"/>
<evidence type="ECO:0000256" key="3">
    <source>
        <dbReference type="ARBA" id="ARBA00023015"/>
    </source>
</evidence>
<dbReference type="PIRSF" id="PIRSF006092">
    <property type="entry name" value="GreA_GreB"/>
    <property type="match status" value="1"/>
</dbReference>
<keyword evidence="12" id="KW-0648">Protein biosynthesis</keyword>
<dbReference type="InterPro" id="IPR018151">
    <property type="entry name" value="TF_GreA/GreB_CS"/>
</dbReference>
<dbReference type="SUPFAM" id="SSF46557">
    <property type="entry name" value="GreA transcript cleavage protein, N-terminal domain"/>
    <property type="match status" value="1"/>
</dbReference>
<accession>A0A1G2QQM5</accession>
<evidence type="ECO:0000256" key="6">
    <source>
        <dbReference type="ARBA" id="ARBA00024916"/>
    </source>
</evidence>
<evidence type="ECO:0000259" key="11">
    <source>
        <dbReference type="Pfam" id="PF03449"/>
    </source>
</evidence>
<dbReference type="GO" id="GO:0006354">
    <property type="term" value="P:DNA-templated transcription elongation"/>
    <property type="evidence" value="ECO:0007669"/>
    <property type="project" value="TreeGrafter"/>
</dbReference>
<dbReference type="Gene3D" id="3.10.50.30">
    <property type="entry name" value="Transcription elongation factor, GreA/GreB, C-terminal domain"/>
    <property type="match status" value="1"/>
</dbReference>
<dbReference type="SUPFAM" id="SSF54534">
    <property type="entry name" value="FKBP-like"/>
    <property type="match status" value="1"/>
</dbReference>
<evidence type="ECO:0000256" key="8">
    <source>
        <dbReference type="HAMAP-Rule" id="MF_00105"/>
    </source>
</evidence>
<keyword evidence="4 8" id="KW-0238">DNA-binding</keyword>
<dbReference type="PROSITE" id="PS00830">
    <property type="entry name" value="GREAB_2"/>
    <property type="match status" value="1"/>
</dbReference>
<evidence type="ECO:0000256" key="4">
    <source>
        <dbReference type="ARBA" id="ARBA00023125"/>
    </source>
</evidence>
<comment type="caution">
    <text evidence="12">The sequence shown here is derived from an EMBL/GenBank/DDBJ whole genome shotgun (WGS) entry which is preliminary data.</text>
</comment>
<dbReference type="Pfam" id="PF01272">
    <property type="entry name" value="GreA_GreB"/>
    <property type="match status" value="1"/>
</dbReference>
<feature type="coiled-coil region" evidence="8">
    <location>
        <begin position="12"/>
        <end position="69"/>
    </location>
</feature>
<dbReference type="GO" id="GO:0003677">
    <property type="term" value="F:DNA binding"/>
    <property type="evidence" value="ECO:0007669"/>
    <property type="project" value="UniProtKB-UniRule"/>
</dbReference>
<feature type="domain" description="Transcription elongation factor GreA/GreB N-terminal" evidence="11">
    <location>
        <begin position="6"/>
        <end position="75"/>
    </location>
</feature>
<keyword evidence="5 8" id="KW-0804">Transcription</keyword>
<protein>
    <recommendedName>
        <fullName evidence="2 8">Transcription elongation factor GreA</fullName>
    </recommendedName>
    <alternativeName>
        <fullName evidence="7 8">Transcript cleavage factor GreA</fullName>
    </alternativeName>
</protein>
<comment type="function">
    <text evidence="6 8 9">Necessary for efficient RNA polymerase transcription elongation past template-encoded arresting sites. The arresting sites in DNA have the property of trapping a certain fraction of elongating RNA polymerases that pass through, resulting in locked ternary complexes. Cleavage of the nascent transcript by cleavage factors such as GreA or GreB allows the resumption of elongation from the new 3'terminus. GreA releases sequences of 2 to 3 nucleotides.</text>
</comment>
<evidence type="ECO:0000256" key="7">
    <source>
        <dbReference type="ARBA" id="ARBA00030776"/>
    </source>
</evidence>
<dbReference type="GO" id="GO:0070063">
    <property type="term" value="F:RNA polymerase binding"/>
    <property type="evidence" value="ECO:0007669"/>
    <property type="project" value="InterPro"/>
</dbReference>
<dbReference type="PANTHER" id="PTHR30437">
    <property type="entry name" value="TRANSCRIPTION ELONGATION FACTOR GREA"/>
    <property type="match status" value="1"/>
</dbReference>
<dbReference type="InterPro" id="IPR006359">
    <property type="entry name" value="Tscrpt_elong_fac_GreA"/>
</dbReference>
<evidence type="ECO:0000313" key="12">
    <source>
        <dbReference type="EMBL" id="OHA62930.1"/>
    </source>
</evidence>
<evidence type="ECO:0000256" key="1">
    <source>
        <dbReference type="ARBA" id="ARBA00008213"/>
    </source>
</evidence>
<evidence type="ECO:0000256" key="9">
    <source>
        <dbReference type="RuleBase" id="RU000556"/>
    </source>
</evidence>
<feature type="domain" description="Transcription elongation factor GreA/GreB C-terminal" evidence="10">
    <location>
        <begin position="81"/>
        <end position="153"/>
    </location>
</feature>
<dbReference type="GO" id="GO:0032784">
    <property type="term" value="P:regulation of DNA-templated transcription elongation"/>
    <property type="evidence" value="ECO:0007669"/>
    <property type="project" value="UniProtKB-UniRule"/>
</dbReference>
<dbReference type="PROSITE" id="PS00829">
    <property type="entry name" value="GREAB_1"/>
    <property type="match status" value="1"/>
</dbReference>
<sequence length="153" mass="16882">MDTKQYLSPEKCEELKEELQRLKMVERKEVAETLEFAKSLGDLSENAEYHEARDKQADIEDRIANIEEILKTATITTKHSGGKVQIGSTVVVKKDGGEPVEYTVVGSEEADIVARKISHLSPIGEALVGAGNGDKVEVLTPRGMVKYQVIEVK</sequence>
<evidence type="ECO:0000259" key="10">
    <source>
        <dbReference type="Pfam" id="PF01272"/>
    </source>
</evidence>
<dbReference type="Gene3D" id="1.10.287.180">
    <property type="entry name" value="Transcription elongation factor, GreA/GreB, N-terminal domain"/>
    <property type="match status" value="1"/>
</dbReference>
<gene>
    <name evidence="8" type="primary">greA</name>
    <name evidence="12" type="ORF">A2556_00660</name>
</gene>
<keyword evidence="8" id="KW-0175">Coiled coil</keyword>
<dbReference type="FunFam" id="1.10.287.180:FF:000001">
    <property type="entry name" value="Transcription elongation factor GreA"/>
    <property type="match status" value="1"/>
</dbReference>
<evidence type="ECO:0000256" key="2">
    <source>
        <dbReference type="ARBA" id="ARBA00013729"/>
    </source>
</evidence>
<dbReference type="Pfam" id="PF03449">
    <property type="entry name" value="GreA_GreB_N"/>
    <property type="match status" value="1"/>
</dbReference>
<name>A0A1G2QQM5_9BACT</name>
<dbReference type="Proteomes" id="UP000177140">
    <property type="component" value="Unassembled WGS sequence"/>
</dbReference>
<comment type="similarity">
    <text evidence="1 8 9">Belongs to the GreA/GreB family.</text>
</comment>
<dbReference type="InterPro" id="IPR028624">
    <property type="entry name" value="Tscrpt_elong_fac_GreA/B"/>
</dbReference>
<dbReference type="InterPro" id="IPR022691">
    <property type="entry name" value="Tscrpt_elong_fac_GreA/B_N"/>
</dbReference>
<evidence type="ECO:0000313" key="13">
    <source>
        <dbReference type="Proteomes" id="UP000177140"/>
    </source>
</evidence>
<dbReference type="AlphaFoldDB" id="A0A1G2QQM5"/>
<reference evidence="12 13" key="1">
    <citation type="journal article" date="2016" name="Nat. Commun.">
        <title>Thousands of microbial genomes shed light on interconnected biogeochemical processes in an aquifer system.</title>
        <authorList>
            <person name="Anantharaman K."/>
            <person name="Brown C.T."/>
            <person name="Hug L.A."/>
            <person name="Sharon I."/>
            <person name="Castelle C.J."/>
            <person name="Probst A.J."/>
            <person name="Thomas B.C."/>
            <person name="Singh A."/>
            <person name="Wilkins M.J."/>
            <person name="Karaoz U."/>
            <person name="Brodie E.L."/>
            <person name="Williams K.H."/>
            <person name="Hubbard S.S."/>
            <person name="Banfield J.F."/>
        </authorList>
    </citation>
    <scope>NUCLEOTIDE SEQUENCE [LARGE SCALE GENOMIC DNA]</scope>
</reference>
<dbReference type="NCBIfam" id="TIGR01462">
    <property type="entry name" value="greA"/>
    <property type="match status" value="1"/>
</dbReference>
<dbReference type="InterPro" id="IPR036953">
    <property type="entry name" value="GreA/GreB_C_sf"/>
</dbReference>
<dbReference type="InterPro" id="IPR001437">
    <property type="entry name" value="Tscrpt_elong_fac_GreA/B_C"/>
</dbReference>
<dbReference type="NCBIfam" id="NF001263">
    <property type="entry name" value="PRK00226.1-4"/>
    <property type="match status" value="1"/>
</dbReference>